<dbReference type="RefSeq" id="WP_138239996.1">
    <property type="nucleotide sequence ID" value="NZ_VBRY01000012.1"/>
</dbReference>
<reference evidence="10 11" key="1">
    <citation type="journal article" date="2019" name="Appl. Environ. Microbiol.">
        <title>Environmental Evidence and Genomic Insight of Iron-oxidizing Bacteria Preference Towards More Corrosion Resistant Stainless Steel at Higher Salinities.</title>
        <authorList>
            <person name="Garrison C.E."/>
            <person name="Price K.A."/>
            <person name="Field E.K."/>
        </authorList>
    </citation>
    <scope>NUCLEOTIDE SEQUENCE [LARGE SCALE GENOMIC DNA]</scope>
    <source>
        <strain evidence="10 11">P3</strain>
    </source>
</reference>
<dbReference type="GO" id="GO:0005737">
    <property type="term" value="C:cytoplasm"/>
    <property type="evidence" value="ECO:0007669"/>
    <property type="project" value="UniProtKB-SubCell"/>
</dbReference>
<evidence type="ECO:0000256" key="6">
    <source>
        <dbReference type="ARBA" id="ARBA00023098"/>
    </source>
</evidence>
<evidence type="ECO:0000313" key="10">
    <source>
        <dbReference type="EMBL" id="TLS65966.1"/>
    </source>
</evidence>
<dbReference type="InterPro" id="IPR008278">
    <property type="entry name" value="4-PPantetheinyl_Trfase_dom"/>
</dbReference>
<keyword evidence="11" id="KW-1185">Reference proteome</keyword>
<dbReference type="Pfam" id="PF01648">
    <property type="entry name" value="ACPS"/>
    <property type="match status" value="1"/>
</dbReference>
<dbReference type="InterPro" id="IPR004568">
    <property type="entry name" value="Ppantetheine-prot_Trfase_dom"/>
</dbReference>
<dbReference type="Gene3D" id="3.90.470.20">
    <property type="entry name" value="4'-phosphopantetheinyl transferase domain"/>
    <property type="match status" value="1"/>
</dbReference>
<comment type="caution">
    <text evidence="10">The sequence shown here is derived from an EMBL/GenBank/DDBJ whole genome shotgun (WGS) entry which is preliminary data.</text>
</comment>
<feature type="domain" description="4'-phosphopantetheinyl transferase" evidence="9">
    <location>
        <begin position="5"/>
        <end position="106"/>
    </location>
</feature>
<comment type="catalytic activity">
    <reaction evidence="8">
        <text>apo-[ACP] + CoA = holo-[ACP] + adenosine 3',5'-bisphosphate + H(+)</text>
        <dbReference type="Rhea" id="RHEA:12068"/>
        <dbReference type="Rhea" id="RHEA-COMP:9685"/>
        <dbReference type="Rhea" id="RHEA-COMP:9690"/>
        <dbReference type="ChEBI" id="CHEBI:15378"/>
        <dbReference type="ChEBI" id="CHEBI:29999"/>
        <dbReference type="ChEBI" id="CHEBI:57287"/>
        <dbReference type="ChEBI" id="CHEBI:58343"/>
        <dbReference type="ChEBI" id="CHEBI:64479"/>
        <dbReference type="EC" id="2.7.8.7"/>
    </reaction>
</comment>
<dbReference type="GO" id="GO:0008897">
    <property type="term" value="F:holo-[acyl-carrier-protein] synthase activity"/>
    <property type="evidence" value="ECO:0007669"/>
    <property type="project" value="UniProtKB-UniRule"/>
</dbReference>
<dbReference type="InterPro" id="IPR002582">
    <property type="entry name" value="ACPS"/>
</dbReference>
<evidence type="ECO:0000259" key="9">
    <source>
        <dbReference type="Pfam" id="PF01648"/>
    </source>
</evidence>
<dbReference type="SUPFAM" id="SSF56214">
    <property type="entry name" value="4'-phosphopantetheinyl transferase"/>
    <property type="match status" value="1"/>
</dbReference>
<comment type="subcellular location">
    <subcellularLocation>
        <location evidence="8">Cytoplasm</location>
    </subcellularLocation>
</comment>
<name>A0A5R9GGB2_9PROT</name>
<dbReference type="EMBL" id="VBRY01000012">
    <property type="protein sequence ID" value="TLS65966.1"/>
    <property type="molecule type" value="Genomic_DNA"/>
</dbReference>
<evidence type="ECO:0000256" key="5">
    <source>
        <dbReference type="ARBA" id="ARBA00022842"/>
    </source>
</evidence>
<proteinExistence type="inferred from homology"/>
<keyword evidence="6 8" id="KW-0443">Lipid metabolism</keyword>
<dbReference type="NCBIfam" id="TIGR00516">
    <property type="entry name" value="acpS"/>
    <property type="match status" value="1"/>
</dbReference>
<comment type="cofactor">
    <cofactor evidence="8">
        <name>Mg(2+)</name>
        <dbReference type="ChEBI" id="CHEBI:18420"/>
    </cofactor>
</comment>
<evidence type="ECO:0000256" key="4">
    <source>
        <dbReference type="ARBA" id="ARBA00022832"/>
    </source>
</evidence>
<feature type="binding site" evidence="8">
    <location>
        <position position="9"/>
    </location>
    <ligand>
        <name>Mg(2+)</name>
        <dbReference type="ChEBI" id="CHEBI:18420"/>
    </ligand>
</feature>
<comment type="function">
    <text evidence="8">Transfers the 4'-phosphopantetheine moiety from coenzyme A to a Ser of acyl-carrier-protein.</text>
</comment>
<keyword evidence="5 8" id="KW-0460">Magnesium</keyword>
<keyword evidence="3 8" id="KW-0479">Metal-binding</keyword>
<evidence type="ECO:0000313" key="11">
    <source>
        <dbReference type="Proteomes" id="UP000306585"/>
    </source>
</evidence>
<keyword evidence="1 8" id="KW-0444">Lipid biosynthesis</keyword>
<dbReference type="Proteomes" id="UP000306585">
    <property type="component" value="Unassembled WGS sequence"/>
</dbReference>
<dbReference type="HAMAP" id="MF_00101">
    <property type="entry name" value="AcpS"/>
    <property type="match status" value="1"/>
</dbReference>
<evidence type="ECO:0000256" key="3">
    <source>
        <dbReference type="ARBA" id="ARBA00022723"/>
    </source>
</evidence>
<comment type="similarity">
    <text evidence="8">Belongs to the P-Pant transferase superfamily. AcpS family.</text>
</comment>
<evidence type="ECO:0000256" key="7">
    <source>
        <dbReference type="ARBA" id="ARBA00023160"/>
    </source>
</evidence>
<protein>
    <recommendedName>
        <fullName evidence="8">Holo-[acyl-carrier-protein] synthase</fullName>
        <shortName evidence="8">Holo-ACP synthase</shortName>
        <ecNumber evidence="8">2.7.8.7</ecNumber>
    </recommendedName>
    <alternativeName>
        <fullName evidence="8">4'-phosphopantetheinyl transferase AcpS</fullName>
    </alternativeName>
</protein>
<keyword evidence="4 8" id="KW-0276">Fatty acid metabolism</keyword>
<evidence type="ECO:0000256" key="8">
    <source>
        <dbReference type="HAMAP-Rule" id="MF_00101"/>
    </source>
</evidence>
<feature type="binding site" evidence="8">
    <location>
        <position position="58"/>
    </location>
    <ligand>
        <name>Mg(2+)</name>
        <dbReference type="ChEBI" id="CHEBI:18420"/>
    </ligand>
</feature>
<evidence type="ECO:0000256" key="2">
    <source>
        <dbReference type="ARBA" id="ARBA00022679"/>
    </source>
</evidence>
<dbReference type="GO" id="GO:0000287">
    <property type="term" value="F:magnesium ion binding"/>
    <property type="evidence" value="ECO:0007669"/>
    <property type="project" value="UniProtKB-UniRule"/>
</dbReference>
<gene>
    <name evidence="8 10" type="primary">acpS</name>
    <name evidence="10" type="ORF">FEF65_11640</name>
</gene>
<keyword evidence="2 8" id="KW-0808">Transferase</keyword>
<organism evidence="10 11">
    <name type="scientific">Mariprofundus erugo</name>
    <dbReference type="NCBI Taxonomy" id="2528639"/>
    <lineage>
        <taxon>Bacteria</taxon>
        <taxon>Pseudomonadati</taxon>
        <taxon>Pseudomonadota</taxon>
        <taxon>Candidatius Mariprofundia</taxon>
        <taxon>Mariprofundales</taxon>
        <taxon>Mariprofundaceae</taxon>
        <taxon>Mariprofundus</taxon>
    </lineage>
</organism>
<dbReference type="EC" id="2.7.8.7" evidence="8"/>
<sequence length="127" mass="13383">MAIAGIGVDRVVISRIAHTRDRFGERFHQRVYTATEVAQAQAKGNPARRLAMLFAAKEAVSKALGTGFHQGVAARFIEIVHQPSGKPEVILHAGAEAAAARAGIVSVHVSLTDDDGVAMAFAVAERA</sequence>
<keyword evidence="8" id="KW-0963">Cytoplasm</keyword>
<dbReference type="NCBIfam" id="TIGR00556">
    <property type="entry name" value="pantethn_trn"/>
    <property type="match status" value="1"/>
</dbReference>
<keyword evidence="7 8" id="KW-0275">Fatty acid biosynthesis</keyword>
<dbReference type="GO" id="GO:0006633">
    <property type="term" value="P:fatty acid biosynthetic process"/>
    <property type="evidence" value="ECO:0007669"/>
    <property type="project" value="UniProtKB-UniRule"/>
</dbReference>
<accession>A0A5R9GGB2</accession>
<dbReference type="InterPro" id="IPR037143">
    <property type="entry name" value="4-PPantetheinyl_Trfase_dom_sf"/>
</dbReference>
<evidence type="ECO:0000256" key="1">
    <source>
        <dbReference type="ARBA" id="ARBA00022516"/>
    </source>
</evidence>
<dbReference type="AlphaFoldDB" id="A0A5R9GGB2"/>